<proteinExistence type="predicted"/>
<evidence type="ECO:0000256" key="1">
    <source>
        <dbReference type="SAM" id="MobiDB-lite"/>
    </source>
</evidence>
<protein>
    <submittedName>
        <fullName evidence="2">Uncharacterized protein</fullName>
    </submittedName>
</protein>
<evidence type="ECO:0000313" key="3">
    <source>
        <dbReference type="Proteomes" id="UP000077266"/>
    </source>
</evidence>
<dbReference type="Proteomes" id="UP000077266">
    <property type="component" value="Unassembled WGS sequence"/>
</dbReference>
<dbReference type="EMBL" id="KV426860">
    <property type="protein sequence ID" value="KZV78526.1"/>
    <property type="molecule type" value="Genomic_DNA"/>
</dbReference>
<organism evidence="2 3">
    <name type="scientific">Exidia glandulosa HHB12029</name>
    <dbReference type="NCBI Taxonomy" id="1314781"/>
    <lineage>
        <taxon>Eukaryota</taxon>
        <taxon>Fungi</taxon>
        <taxon>Dikarya</taxon>
        <taxon>Basidiomycota</taxon>
        <taxon>Agaricomycotina</taxon>
        <taxon>Agaricomycetes</taxon>
        <taxon>Auriculariales</taxon>
        <taxon>Exidiaceae</taxon>
        <taxon>Exidia</taxon>
    </lineage>
</organism>
<reference evidence="2 3" key="1">
    <citation type="journal article" date="2016" name="Mol. Biol. Evol.">
        <title>Comparative Genomics of Early-Diverging Mushroom-Forming Fungi Provides Insights into the Origins of Lignocellulose Decay Capabilities.</title>
        <authorList>
            <person name="Nagy L.G."/>
            <person name="Riley R."/>
            <person name="Tritt A."/>
            <person name="Adam C."/>
            <person name="Daum C."/>
            <person name="Floudas D."/>
            <person name="Sun H."/>
            <person name="Yadav J.S."/>
            <person name="Pangilinan J."/>
            <person name="Larsson K.H."/>
            <person name="Matsuura K."/>
            <person name="Barry K."/>
            <person name="Labutti K."/>
            <person name="Kuo R."/>
            <person name="Ohm R.A."/>
            <person name="Bhattacharya S.S."/>
            <person name="Shirouzu T."/>
            <person name="Yoshinaga Y."/>
            <person name="Martin F.M."/>
            <person name="Grigoriev I.V."/>
            <person name="Hibbett D.S."/>
        </authorList>
    </citation>
    <scope>NUCLEOTIDE SEQUENCE [LARGE SCALE GENOMIC DNA]</scope>
    <source>
        <strain evidence="2 3">HHB12029</strain>
    </source>
</reference>
<name>A0A166MXC5_EXIGL</name>
<keyword evidence="3" id="KW-1185">Reference proteome</keyword>
<accession>A0A166MXC5</accession>
<sequence length="361" mass="40043">MSYTNRPETFTNAEWFACVAWASAHDDAIAGRGTTPRNVAPPRYREFHAANPRAISKAHGNGYNGLVHSTDERQVINSTRGATAFDANVALGDILLTQRDFIGQFGALVSSAVGHHVRPSPAASHRGQDRRRRQDSERAQPFRGLRGGRDQQRNLPPREPNAQRRARTRQDASVQADEVLQERNELRAELQRMRREHVMSPSPPYEPRAPLQERTNVVAPAPANTPIDVDQVMRDTTPAQEPPPRFPPGLPIPRPTTAPPVLPANDAPQAGAQDREVFAYNIHAVQDAFPPEVRVTPTEFHWTDLFTNNIFSEDFVIAAAANDAESVQEGIENLDLDADDEVLRFLSPEALQNGFEEATTN</sequence>
<dbReference type="AlphaFoldDB" id="A0A166MXC5"/>
<feature type="region of interest" description="Disordered" evidence="1">
    <location>
        <begin position="116"/>
        <end position="181"/>
    </location>
</feature>
<evidence type="ECO:0000313" key="2">
    <source>
        <dbReference type="EMBL" id="KZV78526.1"/>
    </source>
</evidence>
<gene>
    <name evidence="2" type="ORF">EXIGLDRAFT_783695</name>
</gene>
<dbReference type="InParanoid" id="A0A166MXC5"/>